<proteinExistence type="inferred from homology"/>
<dbReference type="PRINTS" id="PR01302">
    <property type="entry name" value="TYPE3IMPPROT"/>
</dbReference>
<dbReference type="GO" id="GO:0009306">
    <property type="term" value="P:protein secretion"/>
    <property type="evidence" value="ECO:0007669"/>
    <property type="project" value="UniProtKB-UniRule"/>
</dbReference>
<comment type="similarity">
    <text evidence="2 7">Belongs to the FliP/MopC/SpaP family.</text>
</comment>
<dbReference type="PANTHER" id="PTHR30587:SF2">
    <property type="entry name" value="SURFACE PRESENTATION OF ANTIGENS PROTEIN SPAP"/>
    <property type="match status" value="1"/>
</dbReference>
<keyword evidence="6 7" id="KW-0472">Membrane</keyword>
<keyword evidence="4 7" id="KW-0812">Transmembrane</keyword>
<dbReference type="PROSITE" id="PS01061">
    <property type="entry name" value="FLIP_2"/>
    <property type="match status" value="1"/>
</dbReference>
<gene>
    <name evidence="8" type="ORF">SAMN02745130_01473</name>
</gene>
<dbReference type="EMBL" id="FUYB01000005">
    <property type="protein sequence ID" value="SKA75116.1"/>
    <property type="molecule type" value="Genomic_DNA"/>
</dbReference>
<name>A0A1T4WCT4_9GAMM</name>
<evidence type="ECO:0000313" key="8">
    <source>
        <dbReference type="EMBL" id="SKA75116.1"/>
    </source>
</evidence>
<accession>A0A1T4WCT4</accession>
<protein>
    <submittedName>
        <fullName evidence="8">Type III secretion protein R</fullName>
    </submittedName>
</protein>
<dbReference type="InterPro" id="IPR005838">
    <property type="entry name" value="T3SS_IM_P"/>
</dbReference>
<evidence type="ECO:0000256" key="5">
    <source>
        <dbReference type="ARBA" id="ARBA00022989"/>
    </source>
</evidence>
<evidence type="ECO:0000256" key="6">
    <source>
        <dbReference type="ARBA" id="ARBA00023136"/>
    </source>
</evidence>
<dbReference type="InterPro" id="IPR005773">
    <property type="entry name" value="T3SS_YscR-like"/>
</dbReference>
<evidence type="ECO:0000256" key="2">
    <source>
        <dbReference type="ARBA" id="ARBA00006257"/>
    </source>
</evidence>
<keyword evidence="3 7" id="KW-1003">Cell membrane</keyword>
<sequence>METTFPNPILLIGVLTLLALAPFLAILVSSFIKLVVVMQLTRSALGLQQEPPNMAISGIAIILSIYIMAPVAMETHEIFQQQGVQITDIQNPNFTTALSQSATPLQNFLTKHSSEAERNFFVKTTQQIWPPKYAKDVNERHLLVLIPAFLVSELTLAFQVGFLIYLPFIVIDLIVSNILLSLGMIMVSPVVISLPFKLLLFVMIDGWSRLIHGLLLSYS</sequence>
<dbReference type="STRING" id="92487.SAMN02745130_01473"/>
<dbReference type="NCBIfam" id="NF009438">
    <property type="entry name" value="PRK12797.1"/>
    <property type="match status" value="1"/>
</dbReference>
<feature type="transmembrane region" description="Helical" evidence="7">
    <location>
        <begin position="9"/>
        <end position="32"/>
    </location>
</feature>
<dbReference type="Proteomes" id="UP000190460">
    <property type="component" value="Unassembled WGS sequence"/>
</dbReference>
<dbReference type="Pfam" id="PF00813">
    <property type="entry name" value="FliP"/>
    <property type="match status" value="1"/>
</dbReference>
<evidence type="ECO:0000256" key="7">
    <source>
        <dbReference type="RuleBase" id="RU362070"/>
    </source>
</evidence>
<dbReference type="PANTHER" id="PTHR30587">
    <property type="entry name" value="FLAGELLAR BIOSYNTHETIC PROTEIN FLIP"/>
    <property type="match status" value="1"/>
</dbReference>
<feature type="transmembrane region" description="Helical" evidence="7">
    <location>
        <begin position="178"/>
        <end position="202"/>
    </location>
</feature>
<dbReference type="AlphaFoldDB" id="A0A1T4WCT4"/>
<dbReference type="GO" id="GO:0005886">
    <property type="term" value="C:plasma membrane"/>
    <property type="evidence" value="ECO:0007669"/>
    <property type="project" value="UniProtKB-SubCell"/>
</dbReference>
<dbReference type="NCBIfam" id="TIGR01102">
    <property type="entry name" value="yscR"/>
    <property type="match status" value="1"/>
</dbReference>
<evidence type="ECO:0000256" key="4">
    <source>
        <dbReference type="ARBA" id="ARBA00022692"/>
    </source>
</evidence>
<comment type="subcellular location">
    <subcellularLocation>
        <location evidence="1">Cell membrane</location>
        <topology evidence="1">Multi-pass membrane protein</topology>
    </subcellularLocation>
</comment>
<evidence type="ECO:0000256" key="1">
    <source>
        <dbReference type="ARBA" id="ARBA00004651"/>
    </source>
</evidence>
<comment type="caution">
    <text evidence="7">Lacks conserved residue(s) required for the propagation of feature annotation.</text>
</comment>
<dbReference type="OrthoDB" id="9805111at2"/>
<feature type="transmembrane region" description="Helical" evidence="7">
    <location>
        <begin position="142"/>
        <end position="166"/>
    </location>
</feature>
<evidence type="ECO:0000256" key="3">
    <source>
        <dbReference type="ARBA" id="ARBA00022475"/>
    </source>
</evidence>
<organism evidence="8 9">
    <name type="scientific">Thiothrix eikelboomii</name>
    <dbReference type="NCBI Taxonomy" id="92487"/>
    <lineage>
        <taxon>Bacteria</taxon>
        <taxon>Pseudomonadati</taxon>
        <taxon>Pseudomonadota</taxon>
        <taxon>Gammaproteobacteria</taxon>
        <taxon>Thiotrichales</taxon>
        <taxon>Thiotrichaceae</taxon>
        <taxon>Thiothrix</taxon>
    </lineage>
</organism>
<keyword evidence="9" id="KW-1185">Reference proteome</keyword>
<dbReference type="RefSeq" id="WP_078921950.1">
    <property type="nucleotide sequence ID" value="NZ_FUYB01000005.1"/>
</dbReference>
<reference evidence="8 9" key="1">
    <citation type="submission" date="2017-02" db="EMBL/GenBank/DDBJ databases">
        <authorList>
            <person name="Peterson S.W."/>
        </authorList>
    </citation>
    <scope>NUCLEOTIDE SEQUENCE [LARGE SCALE GENOMIC DNA]</scope>
    <source>
        <strain evidence="8 9">ATCC 49788</strain>
    </source>
</reference>
<keyword evidence="5 7" id="KW-1133">Transmembrane helix</keyword>
<evidence type="ECO:0000313" key="9">
    <source>
        <dbReference type="Proteomes" id="UP000190460"/>
    </source>
</evidence>